<dbReference type="PANTHER" id="PTHR30576:SF0">
    <property type="entry name" value="UNDECAPRENYL-PHOSPHATE N-ACETYLGALACTOSAMINYL 1-PHOSPHATE TRANSFERASE-RELATED"/>
    <property type="match status" value="1"/>
</dbReference>
<dbReference type="EMBL" id="QROY01000010">
    <property type="protein sequence ID" value="RHL66537.1"/>
    <property type="molecule type" value="Genomic_DNA"/>
</dbReference>
<dbReference type="Proteomes" id="UP000481964">
    <property type="component" value="Unassembled WGS sequence"/>
</dbReference>
<accession>A0A174Z4J7</accession>
<keyword evidence="4" id="KW-0808">Transferase</keyword>
<evidence type="ECO:0000313" key="12">
    <source>
        <dbReference type="Proteomes" id="UP000285844"/>
    </source>
</evidence>
<dbReference type="Proteomes" id="UP000095621">
    <property type="component" value="Unassembled WGS sequence"/>
</dbReference>
<reference evidence="6 13" key="3">
    <citation type="journal article" date="2019" name="Nat. Med.">
        <title>A library of human gut bacterial isolates paired with longitudinal multiomics data enables mechanistic microbiome research.</title>
        <authorList>
            <person name="Poyet M."/>
            <person name="Groussin M."/>
            <person name="Gibbons S.M."/>
            <person name="Avila-Pacheco J."/>
            <person name="Jiang X."/>
            <person name="Kearney S.M."/>
            <person name="Perrotta A.R."/>
            <person name="Berdy B."/>
            <person name="Zhao S."/>
            <person name="Lieberman T.D."/>
            <person name="Swanson P.K."/>
            <person name="Smith M."/>
            <person name="Roesemann S."/>
            <person name="Alexander J.E."/>
            <person name="Rich S.A."/>
            <person name="Livny J."/>
            <person name="Vlamakis H."/>
            <person name="Clish C."/>
            <person name="Bullock K."/>
            <person name="Deik A."/>
            <person name="Scott J."/>
            <person name="Pierce K.A."/>
            <person name="Xavier R.J."/>
            <person name="Alm E.J."/>
        </authorList>
    </citation>
    <scope>NUCLEOTIDE SEQUENCE [LARGE SCALE GENOMIC DNA]</scope>
    <source>
        <strain evidence="6 13">BIOML-A1</strain>
    </source>
</reference>
<dbReference type="OrthoDB" id="9808602at2"/>
<feature type="transmembrane region" description="Helical" evidence="2">
    <location>
        <begin position="37"/>
        <end position="61"/>
    </location>
</feature>
<dbReference type="GeneID" id="41354876"/>
<keyword evidence="2" id="KW-1133">Transmembrane helix</keyword>
<evidence type="ECO:0000313" key="11">
    <source>
        <dbReference type="Proteomes" id="UP000285201"/>
    </source>
</evidence>
<evidence type="ECO:0000313" key="4">
    <source>
        <dbReference type="EMBL" id="CUQ78871.1"/>
    </source>
</evidence>
<dbReference type="OMA" id="MSMHEVE"/>
<name>A0A174Z4J7_9FIRM</name>
<gene>
    <name evidence="4" type="primary">wcaJ_2</name>
    <name evidence="5" type="synonym">wcaJ_1</name>
    <name evidence="8" type="ORF">DW007_11515</name>
    <name evidence="7" type="ORF">DW858_02195</name>
    <name evidence="4" type="ORF">ERS852490_02523</name>
    <name evidence="5" type="ORF">ERS852492_01491</name>
    <name evidence="6" type="ORF">GKE48_01605</name>
</gene>
<evidence type="ECO:0000313" key="13">
    <source>
        <dbReference type="Proteomes" id="UP000481964"/>
    </source>
</evidence>
<dbReference type="AlphaFoldDB" id="A0A174Z4J7"/>
<evidence type="ECO:0000313" key="7">
    <source>
        <dbReference type="EMBL" id="RHC14660.1"/>
    </source>
</evidence>
<dbReference type="GO" id="GO:0016780">
    <property type="term" value="F:phosphotransferase activity, for other substituted phosphate groups"/>
    <property type="evidence" value="ECO:0007669"/>
    <property type="project" value="TreeGrafter"/>
</dbReference>
<dbReference type="EMBL" id="CZBV01000004">
    <property type="protein sequence ID" value="CUQ84850.1"/>
    <property type="molecule type" value="Genomic_DNA"/>
</dbReference>
<keyword evidence="2" id="KW-0472">Membrane</keyword>
<dbReference type="Proteomes" id="UP000285844">
    <property type="component" value="Unassembled WGS sequence"/>
</dbReference>
<evidence type="ECO:0000313" key="9">
    <source>
        <dbReference type="Proteomes" id="UP000095621"/>
    </source>
</evidence>
<dbReference type="EMBL" id="WKRD01000001">
    <property type="protein sequence ID" value="MSC56155.1"/>
    <property type="molecule type" value="Genomic_DNA"/>
</dbReference>
<reference evidence="11 12" key="2">
    <citation type="submission" date="2018-08" db="EMBL/GenBank/DDBJ databases">
        <title>A genome reference for cultivated species of the human gut microbiota.</title>
        <authorList>
            <person name="Zou Y."/>
            <person name="Xue W."/>
            <person name="Luo G."/>
        </authorList>
    </citation>
    <scope>NUCLEOTIDE SEQUENCE [LARGE SCALE GENOMIC DNA]</scope>
    <source>
        <strain evidence="8 11">AF36-7BH</strain>
        <strain evidence="7 12">AM37-3BH</strain>
    </source>
</reference>
<evidence type="ECO:0000256" key="1">
    <source>
        <dbReference type="ARBA" id="ARBA00006464"/>
    </source>
</evidence>
<keyword evidence="2" id="KW-0812">Transmembrane</keyword>
<dbReference type="EMBL" id="CZBU01000005">
    <property type="protein sequence ID" value="CUQ78871.1"/>
    <property type="molecule type" value="Genomic_DNA"/>
</dbReference>
<dbReference type="RefSeq" id="WP_012738355.1">
    <property type="nucleotide sequence ID" value="NZ_CABIXW010000004.1"/>
</dbReference>
<reference evidence="9 10" key="1">
    <citation type="submission" date="2015-09" db="EMBL/GenBank/DDBJ databases">
        <authorList>
            <consortium name="Pathogen Informatics"/>
        </authorList>
    </citation>
    <scope>NUCLEOTIDE SEQUENCE [LARGE SCALE GENOMIC DNA]</scope>
    <source>
        <strain evidence="4 9">2789STDY5834875</strain>
        <strain evidence="5 10">2789STDY5834878</strain>
    </source>
</reference>
<evidence type="ECO:0000313" key="5">
    <source>
        <dbReference type="EMBL" id="CUQ84850.1"/>
    </source>
</evidence>
<comment type="similarity">
    <text evidence="1">Belongs to the bacterial sugar transferase family.</text>
</comment>
<dbReference type="Proteomes" id="UP000095780">
    <property type="component" value="Unassembled WGS sequence"/>
</dbReference>
<protein>
    <submittedName>
        <fullName evidence="4">Putative colanic biosynthesis UDP-glucose lipid carrier transferase</fullName>
    </submittedName>
    <submittedName>
        <fullName evidence="6">Sugar transferase</fullName>
    </submittedName>
</protein>
<evidence type="ECO:0000256" key="2">
    <source>
        <dbReference type="SAM" id="Phobius"/>
    </source>
</evidence>
<dbReference type="PANTHER" id="PTHR30576">
    <property type="entry name" value="COLANIC BIOSYNTHESIS UDP-GLUCOSE LIPID CARRIER TRANSFERASE"/>
    <property type="match status" value="1"/>
</dbReference>
<dbReference type="Proteomes" id="UP000285201">
    <property type="component" value="Unassembled WGS sequence"/>
</dbReference>
<sequence length="239" mass="27513">MELRPWQLLPDEMRTKEVRKYYNILMKHRMWLEMKRVLDVIVAGIMLAVLIIPMGIIALAIRLDSPGPVFFRQARVTQYGRIFRIYKFRTMVDNASKLGAAVTVDNDSRITKVGAFLRKYRMDEFPQLFNILAGDMTLVGTRPEVPKYVKKYTKEMYATLLLPAGLTSRTSIAYKDEDKLLGEAVDEKSTDNIYLNEVLPAKMRYNLESMKHFGVKADAAVLWDTFTSVVGSERMTVKK</sequence>
<feature type="domain" description="Bacterial sugar transferase" evidence="3">
    <location>
        <begin position="35"/>
        <end position="230"/>
    </location>
</feature>
<evidence type="ECO:0000313" key="8">
    <source>
        <dbReference type="EMBL" id="RHL66537.1"/>
    </source>
</evidence>
<evidence type="ECO:0000259" key="3">
    <source>
        <dbReference type="Pfam" id="PF02397"/>
    </source>
</evidence>
<evidence type="ECO:0000313" key="10">
    <source>
        <dbReference type="Proteomes" id="UP000095780"/>
    </source>
</evidence>
<dbReference type="EMBL" id="QSHM01000002">
    <property type="protein sequence ID" value="RHC14660.1"/>
    <property type="molecule type" value="Genomic_DNA"/>
</dbReference>
<proteinExistence type="inferred from homology"/>
<dbReference type="InterPro" id="IPR003362">
    <property type="entry name" value="Bact_transf"/>
</dbReference>
<dbReference type="Pfam" id="PF02397">
    <property type="entry name" value="Bac_transf"/>
    <property type="match status" value="1"/>
</dbReference>
<evidence type="ECO:0000313" key="6">
    <source>
        <dbReference type="EMBL" id="MSC56155.1"/>
    </source>
</evidence>
<organism evidence="4 9">
    <name type="scientific">Lachnospira eligens</name>
    <dbReference type="NCBI Taxonomy" id="39485"/>
    <lineage>
        <taxon>Bacteria</taxon>
        <taxon>Bacillati</taxon>
        <taxon>Bacillota</taxon>
        <taxon>Clostridia</taxon>
        <taxon>Lachnospirales</taxon>
        <taxon>Lachnospiraceae</taxon>
        <taxon>Lachnospira</taxon>
    </lineage>
</organism>